<reference evidence="6 7" key="1">
    <citation type="submission" date="2019-01" db="EMBL/GenBank/DDBJ databases">
        <title>Ktedonosporobacter rubrisoli SCAWS-G2.</title>
        <authorList>
            <person name="Huang Y."/>
            <person name="Yan B."/>
        </authorList>
    </citation>
    <scope>NUCLEOTIDE SEQUENCE [LARGE SCALE GENOMIC DNA]</scope>
    <source>
        <strain evidence="6 7">SCAWS-G2</strain>
    </source>
</reference>
<evidence type="ECO:0000256" key="1">
    <source>
        <dbReference type="ARBA" id="ARBA00010609"/>
    </source>
</evidence>
<dbReference type="Proteomes" id="UP000290365">
    <property type="component" value="Chromosome"/>
</dbReference>
<dbReference type="KEGG" id="kbs:EPA93_28495"/>
<evidence type="ECO:0000313" key="7">
    <source>
        <dbReference type="Proteomes" id="UP000290365"/>
    </source>
</evidence>
<dbReference type="InterPro" id="IPR011706">
    <property type="entry name" value="Cu-oxidase_C"/>
</dbReference>
<dbReference type="SUPFAM" id="SSF49503">
    <property type="entry name" value="Cupredoxins"/>
    <property type="match status" value="3"/>
</dbReference>
<keyword evidence="3" id="KW-0560">Oxidoreductase</keyword>
<comment type="similarity">
    <text evidence="1">Belongs to the multicopper oxidase family.</text>
</comment>
<dbReference type="PANTHER" id="PTHR48267">
    <property type="entry name" value="CUPREDOXIN SUPERFAMILY PROTEIN"/>
    <property type="match status" value="1"/>
</dbReference>
<keyword evidence="2" id="KW-0479">Metal-binding</keyword>
<dbReference type="PROSITE" id="PS00080">
    <property type="entry name" value="MULTICOPPER_OXIDASE2"/>
    <property type="match status" value="1"/>
</dbReference>
<dbReference type="GO" id="GO:0016491">
    <property type="term" value="F:oxidoreductase activity"/>
    <property type="evidence" value="ECO:0007669"/>
    <property type="project" value="UniProtKB-KW"/>
</dbReference>
<keyword evidence="7" id="KW-1185">Reference proteome</keyword>
<dbReference type="Pfam" id="PF07732">
    <property type="entry name" value="Cu-oxidase_3"/>
    <property type="match status" value="1"/>
</dbReference>
<dbReference type="Gene3D" id="2.60.40.420">
    <property type="entry name" value="Cupredoxins - blue copper proteins"/>
    <property type="match status" value="3"/>
</dbReference>
<accession>A0A4P6JVY2</accession>
<dbReference type="Pfam" id="PF07731">
    <property type="entry name" value="Cu-oxidase_2"/>
    <property type="match status" value="1"/>
</dbReference>
<feature type="domain" description="Plastocyanin-like" evidence="5">
    <location>
        <begin position="67"/>
        <end position="161"/>
    </location>
</feature>
<evidence type="ECO:0000256" key="2">
    <source>
        <dbReference type="ARBA" id="ARBA00022723"/>
    </source>
</evidence>
<dbReference type="RefSeq" id="WP_129890770.1">
    <property type="nucleotide sequence ID" value="NZ_CP035758.1"/>
</dbReference>
<dbReference type="InterPro" id="IPR002355">
    <property type="entry name" value="Cu_oxidase_Cu_BS"/>
</dbReference>
<organism evidence="6 7">
    <name type="scientific">Ktedonosporobacter rubrisoli</name>
    <dbReference type="NCBI Taxonomy" id="2509675"/>
    <lineage>
        <taxon>Bacteria</taxon>
        <taxon>Bacillati</taxon>
        <taxon>Chloroflexota</taxon>
        <taxon>Ktedonobacteria</taxon>
        <taxon>Ktedonobacterales</taxon>
        <taxon>Ktedonosporobacteraceae</taxon>
        <taxon>Ktedonosporobacter</taxon>
    </lineage>
</organism>
<dbReference type="InterPro" id="IPR045087">
    <property type="entry name" value="Cu-oxidase_fam"/>
</dbReference>
<dbReference type="OrthoDB" id="9757546at2"/>
<dbReference type="PANTHER" id="PTHR48267:SF1">
    <property type="entry name" value="BILIRUBIN OXIDASE"/>
    <property type="match status" value="1"/>
</dbReference>
<dbReference type="EMBL" id="CP035758">
    <property type="protein sequence ID" value="QBD79704.1"/>
    <property type="molecule type" value="Genomic_DNA"/>
</dbReference>
<evidence type="ECO:0000259" key="4">
    <source>
        <dbReference type="Pfam" id="PF07731"/>
    </source>
</evidence>
<evidence type="ECO:0000259" key="5">
    <source>
        <dbReference type="Pfam" id="PF07732"/>
    </source>
</evidence>
<evidence type="ECO:0000256" key="3">
    <source>
        <dbReference type="ARBA" id="ARBA00023002"/>
    </source>
</evidence>
<sequence>MASQHSQSSQLALEQFTQPLRTPGPQGLLGALNATQPVELQARITSAEIFTGKHTTFWAYQATQDQQSWLNPIFKVQRGQLFTANFTNQLPEATTIHWHGLHLDWHMDGHPRWAVEPGASFHYQFPVNNRGATYWYHPHAHHRTAWQTYHGLASCFIVEDEDTRRLAQSLDLTFGTTDLPLILQDRRFDESGQLLYPIDQESQDMGVEGDTILVNLTPRPVLEVSTRIYRLRILNGSNARIYRLALQRARDETLLPYWLIGTDGGLLEQPHVATEVFLSPGERVELLLDFSPFALNEEIFLISLPFDPMHNEMAMGSMEESHTMQHLGDEGHAMPHHHMGAPGLPGGQQFPLLRLVIKQQEKVLSAAPSQLSVIQPIPLQSATTRQIEISVASGGENQPMRWLINGHSYELDEYPIEVKKGTTEIWQIHNNEQSMPHPMHLHGFQFQVIDRSGSPEQIQRLAVDSMGRTSTDLGWKDTVLVWPGETVRIATQFAHPFPADQVYMFHCHILEHEDTGMMLNYRIS</sequence>
<dbReference type="CDD" id="cd13879">
    <property type="entry name" value="CuRO_2_McoP_like"/>
    <property type="match status" value="1"/>
</dbReference>
<name>A0A4P6JVY2_KTERU</name>
<protein>
    <submittedName>
        <fullName evidence="6">Bilirubin oxidase</fullName>
    </submittedName>
</protein>
<gene>
    <name evidence="6" type="ORF">EPA93_28495</name>
</gene>
<dbReference type="InterPro" id="IPR008972">
    <property type="entry name" value="Cupredoxin"/>
</dbReference>
<dbReference type="AlphaFoldDB" id="A0A4P6JVY2"/>
<dbReference type="GO" id="GO:0005507">
    <property type="term" value="F:copper ion binding"/>
    <property type="evidence" value="ECO:0007669"/>
    <property type="project" value="InterPro"/>
</dbReference>
<evidence type="ECO:0000313" key="6">
    <source>
        <dbReference type="EMBL" id="QBD79704.1"/>
    </source>
</evidence>
<proteinExistence type="inferred from homology"/>
<dbReference type="InterPro" id="IPR011707">
    <property type="entry name" value="Cu-oxidase-like_N"/>
</dbReference>
<feature type="domain" description="Plastocyanin-like" evidence="4">
    <location>
        <begin position="397"/>
        <end position="522"/>
    </location>
</feature>